<dbReference type="RefSeq" id="WP_064007425.1">
    <property type="nucleotide sequence ID" value="NZ_LUUG01000049.1"/>
</dbReference>
<organism evidence="2 3">
    <name type="scientific">Methylomonas methanica</name>
    <dbReference type="NCBI Taxonomy" id="421"/>
    <lineage>
        <taxon>Bacteria</taxon>
        <taxon>Pseudomonadati</taxon>
        <taxon>Pseudomonadota</taxon>
        <taxon>Gammaproteobacteria</taxon>
        <taxon>Methylococcales</taxon>
        <taxon>Methylococcaceae</taxon>
        <taxon>Methylomonas</taxon>
    </lineage>
</organism>
<protein>
    <recommendedName>
        <fullName evidence="4">Secreted protein with PEP-CTERM sorting signal</fullName>
    </recommendedName>
</protein>
<name>A0A177MQ86_METMH</name>
<comment type="caution">
    <text evidence="2">The sequence shown here is derived from an EMBL/GenBank/DDBJ whole genome shotgun (WGS) entry which is preliminary data.</text>
</comment>
<feature type="chain" id="PRO_5008068325" description="Secreted protein with PEP-CTERM sorting signal" evidence="1">
    <location>
        <begin position="23"/>
        <end position="242"/>
    </location>
</feature>
<keyword evidence="1" id="KW-0732">Signal</keyword>
<dbReference type="AlphaFoldDB" id="A0A177MQ86"/>
<feature type="signal peptide" evidence="1">
    <location>
        <begin position="1"/>
        <end position="22"/>
    </location>
</feature>
<reference evidence="2 3" key="1">
    <citation type="submission" date="2016-03" db="EMBL/GenBank/DDBJ databases">
        <authorList>
            <person name="Ploux O."/>
        </authorList>
    </citation>
    <scope>NUCLEOTIDE SEQUENCE [LARGE SCALE GENOMIC DNA]</scope>
    <source>
        <strain evidence="2 3">R-45363</strain>
    </source>
</reference>
<evidence type="ECO:0000313" key="2">
    <source>
        <dbReference type="EMBL" id="OAI07967.1"/>
    </source>
</evidence>
<evidence type="ECO:0008006" key="4">
    <source>
        <dbReference type="Google" id="ProtNLM"/>
    </source>
</evidence>
<accession>A0A177MQ86</accession>
<evidence type="ECO:0000313" key="3">
    <source>
        <dbReference type="Proteomes" id="UP000078090"/>
    </source>
</evidence>
<proteinExistence type="predicted"/>
<evidence type="ECO:0000256" key="1">
    <source>
        <dbReference type="SAM" id="SignalP"/>
    </source>
</evidence>
<dbReference type="Proteomes" id="UP000078090">
    <property type="component" value="Unassembled WGS sequence"/>
</dbReference>
<sequence>MNKLIKSIGIAGLAGCALIAEAQANTLEVSGTIYKVSGGTTYDTWKINMLSGGTFKVDVLAYEATQKQTSTAGYQEIDLNNDGEITFLDPDTYIYRDDGLLDAGDMLARCDDSDGNHCPDSSNQPILTNTDGSADGSIFLRDPAFNVSLQAGNYLYLVADYTLSTSEAVAGINTNDNLTLPTGLPTRDHGDYRLTLSSDTLNFSLAGNTITVSQVPVPGAVWLFGSALAGLATVGRRKIAAV</sequence>
<gene>
    <name evidence="2" type="ORF">A1332_00810</name>
</gene>
<dbReference type="EMBL" id="LUUG01000049">
    <property type="protein sequence ID" value="OAI07967.1"/>
    <property type="molecule type" value="Genomic_DNA"/>
</dbReference>